<evidence type="ECO:0000256" key="1">
    <source>
        <dbReference type="ARBA" id="ARBA00006484"/>
    </source>
</evidence>
<keyword evidence="4" id="KW-0812">Transmembrane</keyword>
<feature type="compositionally biased region" description="Low complexity" evidence="3">
    <location>
        <begin position="544"/>
        <end position="573"/>
    </location>
</feature>
<organism evidence="6 7">
    <name type="scientific">Coprinopsis marcescibilis</name>
    <name type="common">Agaric fungus</name>
    <name type="synonym">Psathyrella marcescibilis</name>
    <dbReference type="NCBI Taxonomy" id="230819"/>
    <lineage>
        <taxon>Eukaryota</taxon>
        <taxon>Fungi</taxon>
        <taxon>Dikarya</taxon>
        <taxon>Basidiomycota</taxon>
        <taxon>Agaricomycotina</taxon>
        <taxon>Agaricomycetes</taxon>
        <taxon>Agaricomycetidae</taxon>
        <taxon>Agaricales</taxon>
        <taxon>Agaricineae</taxon>
        <taxon>Psathyrellaceae</taxon>
        <taxon>Coprinopsis</taxon>
    </lineage>
</organism>
<accession>A0A5C3L2T6</accession>
<comment type="similarity">
    <text evidence="1">Belongs to the short-chain dehydrogenases/reductases (SDR) family.</text>
</comment>
<feature type="compositionally biased region" description="Basic and acidic residues" evidence="3">
    <location>
        <begin position="466"/>
        <end position="477"/>
    </location>
</feature>
<evidence type="ECO:0000256" key="3">
    <source>
        <dbReference type="SAM" id="MobiDB-lite"/>
    </source>
</evidence>
<dbReference type="Gene3D" id="3.40.50.720">
    <property type="entry name" value="NAD(P)-binding Rossmann-like Domain"/>
    <property type="match status" value="1"/>
</dbReference>
<reference evidence="6 7" key="1">
    <citation type="journal article" date="2019" name="Nat. Ecol. Evol.">
        <title>Megaphylogeny resolves global patterns of mushroom evolution.</title>
        <authorList>
            <person name="Varga T."/>
            <person name="Krizsan K."/>
            <person name="Foldi C."/>
            <person name="Dima B."/>
            <person name="Sanchez-Garcia M."/>
            <person name="Sanchez-Ramirez S."/>
            <person name="Szollosi G.J."/>
            <person name="Szarkandi J.G."/>
            <person name="Papp V."/>
            <person name="Albert L."/>
            <person name="Andreopoulos W."/>
            <person name="Angelini C."/>
            <person name="Antonin V."/>
            <person name="Barry K.W."/>
            <person name="Bougher N.L."/>
            <person name="Buchanan P."/>
            <person name="Buyck B."/>
            <person name="Bense V."/>
            <person name="Catcheside P."/>
            <person name="Chovatia M."/>
            <person name="Cooper J."/>
            <person name="Damon W."/>
            <person name="Desjardin D."/>
            <person name="Finy P."/>
            <person name="Geml J."/>
            <person name="Haridas S."/>
            <person name="Hughes K."/>
            <person name="Justo A."/>
            <person name="Karasinski D."/>
            <person name="Kautmanova I."/>
            <person name="Kiss B."/>
            <person name="Kocsube S."/>
            <person name="Kotiranta H."/>
            <person name="LaButti K.M."/>
            <person name="Lechner B.E."/>
            <person name="Liimatainen K."/>
            <person name="Lipzen A."/>
            <person name="Lukacs Z."/>
            <person name="Mihaltcheva S."/>
            <person name="Morgado L.N."/>
            <person name="Niskanen T."/>
            <person name="Noordeloos M.E."/>
            <person name="Ohm R.A."/>
            <person name="Ortiz-Santana B."/>
            <person name="Ovrebo C."/>
            <person name="Racz N."/>
            <person name="Riley R."/>
            <person name="Savchenko A."/>
            <person name="Shiryaev A."/>
            <person name="Soop K."/>
            <person name="Spirin V."/>
            <person name="Szebenyi C."/>
            <person name="Tomsovsky M."/>
            <person name="Tulloss R.E."/>
            <person name="Uehling J."/>
            <person name="Grigoriev I.V."/>
            <person name="Vagvolgyi C."/>
            <person name="Papp T."/>
            <person name="Martin F.M."/>
            <person name="Miettinen O."/>
            <person name="Hibbett D.S."/>
            <person name="Nagy L.G."/>
        </authorList>
    </citation>
    <scope>NUCLEOTIDE SEQUENCE [LARGE SCALE GENOMIC DNA]</scope>
    <source>
        <strain evidence="6 7">CBS 121175</strain>
    </source>
</reference>
<proteinExistence type="inferred from homology"/>
<dbReference type="STRING" id="230819.A0A5C3L2T6"/>
<name>A0A5C3L2T6_COPMA</name>
<feature type="transmembrane region" description="Helical" evidence="4">
    <location>
        <begin position="177"/>
        <end position="196"/>
    </location>
</feature>
<evidence type="ECO:0000313" key="7">
    <source>
        <dbReference type="Proteomes" id="UP000307440"/>
    </source>
</evidence>
<evidence type="ECO:0000259" key="5">
    <source>
        <dbReference type="Pfam" id="PF08659"/>
    </source>
</evidence>
<sequence>MVLAILETVYHSRYFPSNYVLQIGVGLLVALTIRVFFQGKRTTWERDLHARTILLTGGFTPLGLPLLQSLAQRGAHLIVLAPTPIASSPQTTILIDLLRTTTNNEQIYAEHCDLNNPHSIRAFCTKFLTTNDQQRLDAIIFAHEYTHIGPIRLLARKCFTKAQRAKREEAEARQREAGSLASFLITTLLLPLLLVAPVERDIRIINIVNPFYAAAARPAFHEPNSSFPSTSASSTPKTKSTTVEEGTRSLRTVILTRHLQRILTALPSSSSQGSSQVPPTSSLSTSVPTVPQTLQNSNIVAVSVSPGISRLGTVAPLLNADWNLTSTAAGEGATWRGILLYLAFLPFLKIFTKDTDRALQSVYHALFLPTPFKGLGLSEVDDAAAGGGGGVDAKGKEKEGKEGGNVHVPAPPVRKPSEVLKPGALYAECAVVRLRVPVPTQEQVDASISTSSATSSTASKPKQTQKPKEKQKLKEVLQLDDDGEYGGEVAGRLVWEAYEDALKVWERSCPVPPPSPPSDPTTATPASTTSSASASEKTAGDTNTGKTAPKAGTAAAGKKPAAAPVAPPGTTTPFGPPVRTSAEQRLRDDPDADLYA</sequence>
<dbReference type="EMBL" id="ML210170">
    <property type="protein sequence ID" value="TFK26892.1"/>
    <property type="molecule type" value="Genomic_DNA"/>
</dbReference>
<feature type="compositionally biased region" description="Basic and acidic residues" evidence="3">
    <location>
        <begin position="393"/>
        <end position="404"/>
    </location>
</feature>
<dbReference type="PANTHER" id="PTHR24320:SF152">
    <property type="entry name" value="SHORT-CHAIN DEHYDROGENASE_REDUCTASE FAMILY PROTEIN"/>
    <property type="match status" value="1"/>
</dbReference>
<keyword evidence="2" id="KW-0560">Oxidoreductase</keyword>
<dbReference type="OrthoDB" id="191979at2759"/>
<dbReference type="PANTHER" id="PTHR24320">
    <property type="entry name" value="RETINOL DEHYDROGENASE"/>
    <property type="match status" value="1"/>
</dbReference>
<feature type="region of interest" description="Disordered" evidence="3">
    <location>
        <begin position="267"/>
        <end position="289"/>
    </location>
</feature>
<dbReference type="SUPFAM" id="SSF51735">
    <property type="entry name" value="NAD(P)-binding Rossmann-fold domains"/>
    <property type="match status" value="1"/>
</dbReference>
<dbReference type="AlphaFoldDB" id="A0A5C3L2T6"/>
<dbReference type="InterPro" id="IPR036291">
    <property type="entry name" value="NAD(P)-bd_dom_sf"/>
</dbReference>
<dbReference type="InterPro" id="IPR013968">
    <property type="entry name" value="PKS_KR"/>
</dbReference>
<feature type="compositionally biased region" description="Low complexity" evidence="3">
    <location>
        <begin position="446"/>
        <end position="462"/>
    </location>
</feature>
<feature type="region of interest" description="Disordered" evidence="3">
    <location>
        <begin position="223"/>
        <end position="246"/>
    </location>
</feature>
<feature type="domain" description="Ketoreductase (KR)" evidence="5">
    <location>
        <begin position="52"/>
        <end position="166"/>
    </location>
</feature>
<keyword evidence="4" id="KW-0472">Membrane</keyword>
<feature type="compositionally biased region" description="Pro residues" evidence="3">
    <location>
        <begin position="510"/>
        <end position="519"/>
    </location>
</feature>
<gene>
    <name evidence="6" type="ORF">FA15DRAFT_692883</name>
</gene>
<feature type="region of interest" description="Disordered" evidence="3">
    <location>
        <begin position="387"/>
        <end position="414"/>
    </location>
</feature>
<evidence type="ECO:0000313" key="6">
    <source>
        <dbReference type="EMBL" id="TFK26892.1"/>
    </source>
</evidence>
<keyword evidence="4" id="KW-1133">Transmembrane helix</keyword>
<evidence type="ECO:0000256" key="2">
    <source>
        <dbReference type="ARBA" id="ARBA00023002"/>
    </source>
</evidence>
<dbReference type="GO" id="GO:0016491">
    <property type="term" value="F:oxidoreductase activity"/>
    <property type="evidence" value="ECO:0007669"/>
    <property type="project" value="UniProtKB-KW"/>
</dbReference>
<keyword evidence="7" id="KW-1185">Reference proteome</keyword>
<feature type="compositionally biased region" description="Low complexity" evidence="3">
    <location>
        <begin position="520"/>
        <end position="535"/>
    </location>
</feature>
<protein>
    <recommendedName>
        <fullName evidence="5">Ketoreductase (KR) domain-containing protein</fullName>
    </recommendedName>
</protein>
<dbReference type="Proteomes" id="UP000307440">
    <property type="component" value="Unassembled WGS sequence"/>
</dbReference>
<evidence type="ECO:0000256" key="4">
    <source>
        <dbReference type="SAM" id="Phobius"/>
    </source>
</evidence>
<feature type="region of interest" description="Disordered" evidence="3">
    <location>
        <begin position="442"/>
        <end position="485"/>
    </location>
</feature>
<feature type="transmembrane region" description="Helical" evidence="4">
    <location>
        <begin position="19"/>
        <end position="37"/>
    </location>
</feature>
<feature type="region of interest" description="Disordered" evidence="3">
    <location>
        <begin position="507"/>
        <end position="596"/>
    </location>
</feature>
<dbReference type="Pfam" id="PF08659">
    <property type="entry name" value="KR"/>
    <property type="match status" value="1"/>
</dbReference>
<feature type="compositionally biased region" description="Low complexity" evidence="3">
    <location>
        <begin position="225"/>
        <end position="241"/>
    </location>
</feature>